<evidence type="ECO:0000259" key="16">
    <source>
        <dbReference type="SMART" id="SM00079"/>
    </source>
</evidence>
<keyword evidence="6 15" id="KW-1133">Transmembrane helix</keyword>
<dbReference type="Gene3D" id="3.40.50.2300">
    <property type="match status" value="2"/>
</dbReference>
<feature type="region of interest" description="Disordered" evidence="14">
    <location>
        <begin position="797"/>
        <end position="838"/>
    </location>
</feature>
<evidence type="ECO:0000256" key="13">
    <source>
        <dbReference type="PIRNR" id="PIRNR037090"/>
    </source>
</evidence>
<evidence type="ECO:0000256" key="5">
    <source>
        <dbReference type="ARBA" id="ARBA00022729"/>
    </source>
</evidence>
<feature type="transmembrane region" description="Helical" evidence="15">
    <location>
        <begin position="500"/>
        <end position="522"/>
    </location>
</feature>
<sequence>MAKEAIQIPIGVVLDLNSSTGSISHSCIWMAYHDFYERHPHYKTRLALRIRDSEENVVNAAYVAKELLNEKVQAIIGPQTSEQAWFIIELGSKAKVPVISFSATSPSLSPTRKPYFVRTARDDSSQVEAIASIVKVYGWREIIPIYEDTEYGNGLIPYLNDAFVKIGTRVPYRSVIGLGGTEISKELVKLKCMATKVFLVHMSPELGCKLFEVAKKEGMMGMGYAWLVTQGLSSELDPMVLRCIDSMQGVLGVRPSAKGSKRVENFKGRFGKAKNESNVVNVTVFGLWAYDTVWALAKAVEKVWRENSASQNQNVTTLLNTILATQFRGLSGNFHLVKGQFEASSLEVFNVVEEAEKGIGNWIPEKGVSKLEHPKWPGNTTEPPAKLRIGIPVKKIDNEFQKVLNFSFDVFYEVVNVLPFSLHYEFLPFEKHGISAGSYDELLLQITNKRYDAVVGDVTIVANRSEHIDFTMPFLESGVSMLVLAKHDRRQNIWIFLKPFSWDLWLTTGAAFIFTGFIVWFIEHRSNSEFRGSPKNQLSMVLWFSFSTLVFAHRERIVNNWSRFVLIIWFFVVLIITQSYTASLASILTVQKLQPVFVDVEEIKRNNYFVGYHERSFVKGLLIEKLGFNESKLKGYDNPEAYQQALSLGSTNGGVAAVFDEIIFINLFLMRYGYRKYQMVGPTYKTDGFAYAFPRNSPLVPYFSRAITNVTENKTTYDGIKKKYFSNDVISEDLSTSMAFGSPNLTLKSFGGLFIITLFTSLLTLIVHLFKFIHLKWTAREFQRSIMEMMSELEKHLNNEENSSHSSQNINNLTPWTRPSATSPGKDEGSLDPDSNDD</sequence>
<protein>
    <recommendedName>
        <fullName evidence="13">Glutamate receptor</fullName>
    </recommendedName>
</protein>
<dbReference type="PIRSF" id="PIRSF037090">
    <property type="entry name" value="Iontro_Glu-like_rcpt_pln"/>
    <property type="match status" value="1"/>
</dbReference>
<evidence type="ECO:0000256" key="9">
    <source>
        <dbReference type="ARBA" id="ARBA00023170"/>
    </source>
</evidence>
<keyword evidence="12 13" id="KW-0407">Ion channel</keyword>
<keyword evidence="18" id="KW-1185">Reference proteome</keyword>
<keyword evidence="7 13" id="KW-0406">Ion transport</keyword>
<feature type="compositionally biased region" description="Low complexity" evidence="14">
    <location>
        <begin position="804"/>
        <end position="813"/>
    </location>
</feature>
<feature type="transmembrane region" description="Helical" evidence="15">
    <location>
        <begin position="564"/>
        <end position="588"/>
    </location>
</feature>
<dbReference type="InterPro" id="IPR019594">
    <property type="entry name" value="Glu/Gly-bd"/>
</dbReference>
<keyword evidence="5" id="KW-0732">Signal</keyword>
<keyword evidence="9 13" id="KW-0675">Receptor</keyword>
<keyword evidence="3 13" id="KW-0813">Transport</keyword>
<dbReference type="PANTHER" id="PTHR18966">
    <property type="entry name" value="IONOTROPIC GLUTAMATE RECEPTOR"/>
    <property type="match status" value="1"/>
</dbReference>
<dbReference type="InterPro" id="IPR015683">
    <property type="entry name" value="Ionotropic_Glu_rcpt"/>
</dbReference>
<dbReference type="SUPFAM" id="SSF53850">
    <property type="entry name" value="Periplasmic binding protein-like II"/>
    <property type="match status" value="1"/>
</dbReference>
<dbReference type="FunFam" id="1.10.287.70:FF:000037">
    <property type="entry name" value="Glutamate receptor"/>
    <property type="match status" value="1"/>
</dbReference>
<evidence type="ECO:0000256" key="14">
    <source>
        <dbReference type="SAM" id="MobiDB-lite"/>
    </source>
</evidence>
<dbReference type="GO" id="GO:0016020">
    <property type="term" value="C:membrane"/>
    <property type="evidence" value="ECO:0007669"/>
    <property type="project" value="UniProtKB-SubCell"/>
</dbReference>
<dbReference type="Gene3D" id="3.40.190.10">
    <property type="entry name" value="Periplasmic binding protein-like II"/>
    <property type="match status" value="1"/>
</dbReference>
<evidence type="ECO:0000256" key="12">
    <source>
        <dbReference type="ARBA" id="ARBA00023303"/>
    </source>
</evidence>
<evidence type="ECO:0000256" key="4">
    <source>
        <dbReference type="ARBA" id="ARBA00022692"/>
    </source>
</evidence>
<dbReference type="EMBL" id="JAYMYQ010000005">
    <property type="protein sequence ID" value="KAK7327777.1"/>
    <property type="molecule type" value="Genomic_DNA"/>
</dbReference>
<feature type="compositionally biased region" description="Polar residues" evidence="14">
    <location>
        <begin position="814"/>
        <end position="823"/>
    </location>
</feature>
<comment type="caution">
    <text evidence="17">The sequence shown here is derived from an EMBL/GenBank/DDBJ whole genome shotgun (WGS) entry which is preliminary data.</text>
</comment>
<evidence type="ECO:0000256" key="6">
    <source>
        <dbReference type="ARBA" id="ARBA00022989"/>
    </source>
</evidence>
<evidence type="ECO:0000256" key="8">
    <source>
        <dbReference type="ARBA" id="ARBA00023136"/>
    </source>
</evidence>
<dbReference type="Gene3D" id="1.10.287.70">
    <property type="match status" value="1"/>
</dbReference>
<name>A0AAN9L1Q8_CANGL</name>
<keyword evidence="11 13" id="KW-1071">Ligand-gated ion channel</keyword>
<keyword evidence="8 13" id="KW-0472">Membrane</keyword>
<accession>A0AAN9L1Q8</accession>
<dbReference type="InterPro" id="IPR017103">
    <property type="entry name" value="Iontropic_Glu_rcpt_pln"/>
</dbReference>
<dbReference type="InterPro" id="IPR028082">
    <property type="entry name" value="Peripla_BP_I"/>
</dbReference>
<dbReference type="Pfam" id="PF10613">
    <property type="entry name" value="Lig_chan-Glu_bd"/>
    <property type="match status" value="1"/>
</dbReference>
<evidence type="ECO:0000256" key="1">
    <source>
        <dbReference type="ARBA" id="ARBA00004141"/>
    </source>
</evidence>
<dbReference type="InterPro" id="IPR001828">
    <property type="entry name" value="ANF_lig-bd_rcpt"/>
</dbReference>
<dbReference type="InterPro" id="IPR001320">
    <property type="entry name" value="Iontro_rcpt_C"/>
</dbReference>
<dbReference type="Proteomes" id="UP001367508">
    <property type="component" value="Unassembled WGS sequence"/>
</dbReference>
<dbReference type="CDD" id="cd19990">
    <property type="entry name" value="PBP1_GABAb_receptor_plant"/>
    <property type="match status" value="1"/>
</dbReference>
<evidence type="ECO:0000256" key="7">
    <source>
        <dbReference type="ARBA" id="ARBA00023065"/>
    </source>
</evidence>
<comment type="subcellular location">
    <subcellularLocation>
        <location evidence="1">Membrane</location>
        <topology evidence="1">Multi-pass membrane protein</topology>
    </subcellularLocation>
</comment>
<dbReference type="SUPFAM" id="SSF53822">
    <property type="entry name" value="Periplasmic binding protein-like I"/>
    <property type="match status" value="1"/>
</dbReference>
<comment type="similarity">
    <text evidence="2 13">Belongs to the glutamate-gated ion channel (TC 1.A.10.1) family.</text>
</comment>
<dbReference type="AlphaFoldDB" id="A0AAN9L1Q8"/>
<dbReference type="SMART" id="SM00079">
    <property type="entry name" value="PBPe"/>
    <property type="match status" value="1"/>
</dbReference>
<feature type="domain" description="Ionotropic glutamate receptor C-terminal" evidence="16">
    <location>
        <begin position="388"/>
        <end position="727"/>
    </location>
</feature>
<gene>
    <name evidence="17" type="ORF">VNO77_21868</name>
</gene>
<dbReference type="CDD" id="cd13686">
    <property type="entry name" value="GluR_Plant"/>
    <property type="match status" value="1"/>
</dbReference>
<dbReference type="Pfam" id="PF00060">
    <property type="entry name" value="Lig_chan"/>
    <property type="match status" value="1"/>
</dbReference>
<organism evidence="17 18">
    <name type="scientific">Canavalia gladiata</name>
    <name type="common">Sword bean</name>
    <name type="synonym">Dolichos gladiatus</name>
    <dbReference type="NCBI Taxonomy" id="3824"/>
    <lineage>
        <taxon>Eukaryota</taxon>
        <taxon>Viridiplantae</taxon>
        <taxon>Streptophyta</taxon>
        <taxon>Embryophyta</taxon>
        <taxon>Tracheophyta</taxon>
        <taxon>Spermatophyta</taxon>
        <taxon>Magnoliopsida</taxon>
        <taxon>eudicotyledons</taxon>
        <taxon>Gunneridae</taxon>
        <taxon>Pentapetalae</taxon>
        <taxon>rosids</taxon>
        <taxon>fabids</taxon>
        <taxon>Fabales</taxon>
        <taxon>Fabaceae</taxon>
        <taxon>Papilionoideae</taxon>
        <taxon>50 kb inversion clade</taxon>
        <taxon>NPAAA clade</taxon>
        <taxon>indigoferoid/millettioid clade</taxon>
        <taxon>Phaseoleae</taxon>
        <taxon>Canavalia</taxon>
    </lineage>
</organism>
<keyword evidence="10" id="KW-0325">Glycoprotein</keyword>
<evidence type="ECO:0000256" key="10">
    <source>
        <dbReference type="ARBA" id="ARBA00023180"/>
    </source>
</evidence>
<evidence type="ECO:0000256" key="2">
    <source>
        <dbReference type="ARBA" id="ARBA00008685"/>
    </source>
</evidence>
<dbReference type="InterPro" id="IPR044440">
    <property type="entry name" value="GABAb_receptor_plant_PBP1"/>
</dbReference>
<evidence type="ECO:0000313" key="17">
    <source>
        <dbReference type="EMBL" id="KAK7327777.1"/>
    </source>
</evidence>
<evidence type="ECO:0000313" key="18">
    <source>
        <dbReference type="Proteomes" id="UP001367508"/>
    </source>
</evidence>
<proteinExistence type="inferred from homology"/>
<evidence type="ECO:0000256" key="11">
    <source>
        <dbReference type="ARBA" id="ARBA00023286"/>
    </source>
</evidence>
<comment type="function">
    <text evidence="13">Glutamate-gated receptor that probably acts as non-selective cation channel.</text>
</comment>
<reference evidence="17 18" key="1">
    <citation type="submission" date="2024-01" db="EMBL/GenBank/DDBJ databases">
        <title>The genomes of 5 underutilized Papilionoideae crops provide insights into root nodulation and disease resistanc.</title>
        <authorList>
            <person name="Jiang F."/>
        </authorList>
    </citation>
    <scope>NUCLEOTIDE SEQUENCE [LARGE SCALE GENOMIC DNA]</scope>
    <source>
        <strain evidence="17">LVBAO_FW01</strain>
        <tissue evidence="17">Leaves</tissue>
    </source>
</reference>
<dbReference type="Pfam" id="PF01094">
    <property type="entry name" value="ANF_receptor"/>
    <property type="match status" value="1"/>
</dbReference>
<evidence type="ECO:0000256" key="3">
    <source>
        <dbReference type="ARBA" id="ARBA00022448"/>
    </source>
</evidence>
<feature type="transmembrane region" description="Helical" evidence="15">
    <location>
        <begin position="750"/>
        <end position="770"/>
    </location>
</feature>
<dbReference type="GO" id="GO:0015276">
    <property type="term" value="F:ligand-gated monoatomic ion channel activity"/>
    <property type="evidence" value="ECO:0007669"/>
    <property type="project" value="InterPro"/>
</dbReference>
<evidence type="ECO:0000256" key="15">
    <source>
        <dbReference type="SAM" id="Phobius"/>
    </source>
</evidence>
<dbReference type="FunFam" id="3.40.50.2300:FF:000081">
    <property type="entry name" value="Glutamate receptor"/>
    <property type="match status" value="1"/>
</dbReference>
<keyword evidence="4 15" id="KW-0812">Transmembrane</keyword>